<feature type="compositionally biased region" description="Pro residues" evidence="4">
    <location>
        <begin position="461"/>
        <end position="485"/>
    </location>
</feature>
<proteinExistence type="inferred from homology"/>
<evidence type="ECO:0000256" key="2">
    <source>
        <dbReference type="ARBA" id="ARBA00012307"/>
    </source>
</evidence>
<sequence length="519" mass="55305">MGKRKALLGALLRRYLKPGGSGIFLLDIHCYDPPECLLVTDADQIAKGRRTGLFTEESMEAMIKYYEGETLGLGGKTAGSPGLIREPIDNSYEACMEESRLVMLTCAKGAMKAANIMPRDVDILITACSFTPVPSLSAMVASYFGMRSDVLHYSLGGQGCTSGIIEVELAAHLLKAKAGKVALLLAHENITNGFYPGNDKQLLVANVLFKLGGSAAVLSTRPRDRRQAKYELVCTERTIRTSAADLDCIQMRTDAEGHVGIQLEHRQIRKSAAEAIAANLRRLGPRVLPMCEMTKVARNPKYVPDFSKAFAHLLIHPGAKIVIDQVADALKFPESAKAPSRATLERFGNTSLSSTFYILANIESTTGVKRGEKVLQMAMGSGFKAATAVWRARRAVRTKHAAWAQREGEFAKAAPGTFSKTAGCITCDAPDYQSASSSAAAPAPAAAPAEAGDADGDVPALPQPKQAPPQHAPEPDQAPPPPPAQAPQQLQTPRTPKAQQVPAGAQLFAVAAALETAPL</sequence>
<feature type="domain" description="FAE" evidence="5">
    <location>
        <begin position="23"/>
        <end position="297"/>
    </location>
</feature>
<dbReference type="Pfam" id="PF08541">
    <property type="entry name" value="ACP_syn_III_C"/>
    <property type="match status" value="1"/>
</dbReference>
<dbReference type="Proteomes" id="UP001445335">
    <property type="component" value="Unassembled WGS sequence"/>
</dbReference>
<dbReference type="InterPro" id="IPR013747">
    <property type="entry name" value="ACP_syn_III_C"/>
</dbReference>
<dbReference type="EMBL" id="JALJOU010000057">
    <property type="protein sequence ID" value="KAK9827600.1"/>
    <property type="molecule type" value="Genomic_DNA"/>
</dbReference>
<evidence type="ECO:0000259" key="6">
    <source>
        <dbReference type="Pfam" id="PF08541"/>
    </source>
</evidence>
<dbReference type="InterPro" id="IPR016039">
    <property type="entry name" value="Thiolase-like"/>
</dbReference>
<dbReference type="GO" id="GO:0006633">
    <property type="term" value="P:fatty acid biosynthetic process"/>
    <property type="evidence" value="ECO:0007669"/>
    <property type="project" value="InterPro"/>
</dbReference>
<dbReference type="PANTHER" id="PTHR31561">
    <property type="entry name" value="3-KETOACYL-COA SYNTHASE"/>
    <property type="match status" value="1"/>
</dbReference>
<name>A0AAW1R207_9CHLO</name>
<dbReference type="GO" id="GO:0009922">
    <property type="term" value="F:fatty acid elongase activity"/>
    <property type="evidence" value="ECO:0007669"/>
    <property type="project" value="UniProtKB-EC"/>
</dbReference>
<organism evidence="7 8">
    <name type="scientific">Elliptochloris bilobata</name>
    <dbReference type="NCBI Taxonomy" id="381761"/>
    <lineage>
        <taxon>Eukaryota</taxon>
        <taxon>Viridiplantae</taxon>
        <taxon>Chlorophyta</taxon>
        <taxon>core chlorophytes</taxon>
        <taxon>Trebouxiophyceae</taxon>
        <taxon>Trebouxiophyceae incertae sedis</taxon>
        <taxon>Elliptochloris clade</taxon>
        <taxon>Elliptochloris</taxon>
    </lineage>
</organism>
<protein>
    <recommendedName>
        <fullName evidence="2">very-long-chain 3-oxoacyl-CoA synthase</fullName>
        <ecNumber evidence="2">2.3.1.199</ecNumber>
    </recommendedName>
</protein>
<comment type="caution">
    <text evidence="7">The sequence shown here is derived from an EMBL/GenBank/DDBJ whole genome shotgun (WGS) entry which is preliminary data.</text>
</comment>
<dbReference type="Pfam" id="PF08392">
    <property type="entry name" value="FAE1_CUT1_RppA"/>
    <property type="match status" value="1"/>
</dbReference>
<evidence type="ECO:0000313" key="7">
    <source>
        <dbReference type="EMBL" id="KAK9827600.1"/>
    </source>
</evidence>
<dbReference type="Gene3D" id="3.40.47.10">
    <property type="match status" value="1"/>
</dbReference>
<dbReference type="InterPro" id="IPR013601">
    <property type="entry name" value="FAE1_typ3_polyketide_synth"/>
</dbReference>
<dbReference type="EC" id="2.3.1.199" evidence="2"/>
<evidence type="ECO:0000256" key="1">
    <source>
        <dbReference type="ARBA" id="ARBA00005531"/>
    </source>
</evidence>
<comment type="similarity">
    <text evidence="1">Belongs to the thiolase-like superfamily. Chalcone/stilbene synthases family.</text>
</comment>
<dbReference type="AlphaFoldDB" id="A0AAW1R207"/>
<gene>
    <name evidence="7" type="ORF">WJX81_003103</name>
</gene>
<reference evidence="7 8" key="1">
    <citation type="journal article" date="2024" name="Nat. Commun.">
        <title>Phylogenomics reveals the evolutionary origins of lichenization in chlorophyte algae.</title>
        <authorList>
            <person name="Puginier C."/>
            <person name="Libourel C."/>
            <person name="Otte J."/>
            <person name="Skaloud P."/>
            <person name="Haon M."/>
            <person name="Grisel S."/>
            <person name="Petersen M."/>
            <person name="Berrin J.G."/>
            <person name="Delaux P.M."/>
            <person name="Dal Grande F."/>
            <person name="Keller J."/>
        </authorList>
    </citation>
    <scope>NUCLEOTIDE SEQUENCE [LARGE SCALE GENOMIC DNA]</scope>
    <source>
        <strain evidence="7 8">SAG 245.80</strain>
    </source>
</reference>
<evidence type="ECO:0000256" key="4">
    <source>
        <dbReference type="SAM" id="MobiDB-lite"/>
    </source>
</evidence>
<accession>A0AAW1R207</accession>
<dbReference type="InterPro" id="IPR012392">
    <property type="entry name" value="3-ktacl-CoA_syn"/>
</dbReference>
<feature type="region of interest" description="Disordered" evidence="4">
    <location>
        <begin position="433"/>
        <end position="502"/>
    </location>
</feature>
<evidence type="ECO:0000256" key="3">
    <source>
        <dbReference type="ARBA" id="ARBA00022679"/>
    </source>
</evidence>
<feature type="domain" description="Beta-ketoacyl-[acyl-carrier-protein] synthase III C-terminal" evidence="6">
    <location>
        <begin position="311"/>
        <end position="391"/>
    </location>
</feature>
<dbReference type="SUPFAM" id="SSF53901">
    <property type="entry name" value="Thiolase-like"/>
    <property type="match status" value="1"/>
</dbReference>
<evidence type="ECO:0000313" key="8">
    <source>
        <dbReference type="Proteomes" id="UP001445335"/>
    </source>
</evidence>
<feature type="compositionally biased region" description="Low complexity" evidence="4">
    <location>
        <begin position="433"/>
        <end position="460"/>
    </location>
</feature>
<keyword evidence="3" id="KW-0808">Transferase</keyword>
<evidence type="ECO:0000259" key="5">
    <source>
        <dbReference type="Pfam" id="PF08392"/>
    </source>
</evidence>
<keyword evidence="8" id="KW-1185">Reference proteome</keyword>
<dbReference type="GO" id="GO:0016020">
    <property type="term" value="C:membrane"/>
    <property type="evidence" value="ECO:0007669"/>
    <property type="project" value="InterPro"/>
</dbReference>